<accession>A0A4R1KXH5</accession>
<dbReference type="Proteomes" id="UP000295496">
    <property type="component" value="Unassembled WGS sequence"/>
</dbReference>
<protein>
    <submittedName>
        <fullName evidence="2">Uncharacterized protein</fullName>
    </submittedName>
</protein>
<evidence type="ECO:0000313" key="3">
    <source>
        <dbReference type="Proteomes" id="UP000295496"/>
    </source>
</evidence>
<dbReference type="EMBL" id="SMGJ01000003">
    <property type="protein sequence ID" value="TCK70105.1"/>
    <property type="molecule type" value="Genomic_DNA"/>
</dbReference>
<name>A0A4R1KXH5_9PAST</name>
<sequence>MSYTPLKGRDNVQKPSDGNSGVRFADRTDKVAKEISGGVMPSASRAAKGGCKGCGR</sequence>
<gene>
    <name evidence="2" type="ORF">EV692_1331</name>
</gene>
<proteinExistence type="predicted"/>
<evidence type="ECO:0000313" key="2">
    <source>
        <dbReference type="EMBL" id="TCK70105.1"/>
    </source>
</evidence>
<keyword evidence="3" id="KW-1185">Reference proteome</keyword>
<evidence type="ECO:0000256" key="1">
    <source>
        <dbReference type="SAM" id="MobiDB-lite"/>
    </source>
</evidence>
<dbReference type="RefSeq" id="WP_165867216.1">
    <property type="nucleotide sequence ID" value="NZ_CP170642.1"/>
</dbReference>
<organism evidence="2 3">
    <name type="scientific">Lonepinella koalarum</name>
    <dbReference type="NCBI Taxonomy" id="53417"/>
    <lineage>
        <taxon>Bacteria</taxon>
        <taxon>Pseudomonadati</taxon>
        <taxon>Pseudomonadota</taxon>
        <taxon>Gammaproteobacteria</taxon>
        <taxon>Pasteurellales</taxon>
        <taxon>Pasteurellaceae</taxon>
        <taxon>Lonepinella</taxon>
    </lineage>
</organism>
<feature type="compositionally biased region" description="Basic and acidic residues" evidence="1">
    <location>
        <begin position="24"/>
        <end position="33"/>
    </location>
</feature>
<reference evidence="2 3" key="1">
    <citation type="submission" date="2019-03" db="EMBL/GenBank/DDBJ databases">
        <title>Genomic Encyclopedia of Type Strains, Phase IV (KMG-IV): sequencing the most valuable type-strain genomes for metagenomic binning, comparative biology and taxonomic classification.</title>
        <authorList>
            <person name="Goeker M."/>
        </authorList>
    </citation>
    <scope>NUCLEOTIDE SEQUENCE [LARGE SCALE GENOMIC DNA]</scope>
    <source>
        <strain evidence="2 3">DSM 10053</strain>
    </source>
</reference>
<dbReference type="AlphaFoldDB" id="A0A4R1KXH5"/>
<feature type="region of interest" description="Disordered" evidence="1">
    <location>
        <begin position="1"/>
        <end position="56"/>
    </location>
</feature>
<comment type="caution">
    <text evidence="2">The sequence shown here is derived from an EMBL/GenBank/DDBJ whole genome shotgun (WGS) entry which is preliminary data.</text>
</comment>